<dbReference type="RefSeq" id="YP_009954504.1">
    <property type="nucleotide sequence ID" value="NC_051633.1"/>
</dbReference>
<gene>
    <name evidence="1" type="primary">25</name>
    <name evidence="1" type="ORF">SEA_ARCUSANGELUS_25</name>
</gene>
<proteinExistence type="predicted"/>
<organism evidence="1 2">
    <name type="scientific">Mycobacterium phage ArcusAngelus</name>
    <dbReference type="NCBI Taxonomy" id="2315613"/>
    <lineage>
        <taxon>Viruses</taxon>
        <taxon>Duplodnaviria</taxon>
        <taxon>Heunggongvirae</taxon>
        <taxon>Uroviricota</taxon>
        <taxon>Caudoviricetes</taxon>
        <taxon>Gracegardnervirinae</taxon>
        <taxon>Cheoctovirus</taxon>
        <taxon>Cheoctovirus arcusangelus</taxon>
    </lineage>
</organism>
<dbReference type="EMBL" id="MH744415">
    <property type="protein sequence ID" value="AYD87774.1"/>
    <property type="molecule type" value="Genomic_DNA"/>
</dbReference>
<sequence>MLRFGVVDDDLKTWLLRNREHRAAALETVEQLDTELTERVQRALQEGRATAAEIADVLGVTRARVYQIRDGRR</sequence>
<dbReference type="KEGG" id="vg:60325997"/>
<name>A0A386KRU6_9CAUD</name>
<dbReference type="Gene3D" id="1.10.10.60">
    <property type="entry name" value="Homeodomain-like"/>
    <property type="match status" value="1"/>
</dbReference>
<dbReference type="Proteomes" id="UP000275242">
    <property type="component" value="Segment"/>
</dbReference>
<keyword evidence="2" id="KW-1185">Reference proteome</keyword>
<evidence type="ECO:0000313" key="2">
    <source>
        <dbReference type="Proteomes" id="UP000275242"/>
    </source>
</evidence>
<dbReference type="GeneID" id="60325997"/>
<evidence type="ECO:0000313" key="1">
    <source>
        <dbReference type="EMBL" id="AYD87774.1"/>
    </source>
</evidence>
<reference evidence="1 2" key="1">
    <citation type="submission" date="2018-08" db="EMBL/GenBank/DDBJ databases">
        <authorList>
            <person name="Aguilera M."/>
            <person name="Argaez Licea L."/>
            <person name="Bal P."/>
            <person name="Belles-Elsea T."/>
            <person name="Bennett C."/>
            <person name="Blanton K."/>
            <person name="Britt K."/>
            <person name="Busk T."/>
            <person name="Cash C."/>
            <person name="Dang T."/>
            <person name="Dillard A."/>
            <person name="Eickhoff A."/>
            <person name="Gallardo J."/>
            <person name="Gragg C."/>
            <person name="Gunkel S."/>
            <person name="Gutierrez D."/>
            <person name="Hunt A."/>
            <person name="Kohanek J."/>
            <person name="Lachance B."/>
            <person name="Laqui K."/>
            <person name="Lindsey L."/>
            <person name="Nukala N."/>
            <person name="O'Malley M."/>
            <person name="Pena Z."/>
            <person name="Porras F."/>
            <person name="Quiroz D."/>
            <person name="Riggs C."/>
            <person name="Rollins J."/>
            <person name="Vang M."/>
            <person name="Woliver C."/>
            <person name="Yeh Y."/>
            <person name="Valle-Rivera A."/>
            <person name="Gurney S.M.R."/>
            <person name="Garlena R.A."/>
            <person name="Russell D.A."/>
            <person name="Pope W.H."/>
            <person name="Jacobs-Sera D."/>
            <person name="Hatfull G.F."/>
        </authorList>
    </citation>
    <scope>NUCLEOTIDE SEQUENCE [LARGE SCALE GENOMIC DNA]</scope>
</reference>
<protein>
    <submittedName>
        <fullName evidence="1">Uncharacterized protein</fullName>
    </submittedName>
</protein>
<accession>A0A386KRU6</accession>